<dbReference type="AlphaFoldDB" id="A0A7S3Z542"/>
<name>A0A7S3Z542_9EUKA</name>
<sequence>MGSKNIVAVFLDVTSATFGDMVFDPFGFAGDDVSKPLTIDVDEGTGFVSGDYYYKIPGEPPVHAQHVNGTGGYRGLLMQFSTFSAGKKISFSIDMDCNSIALTTQDEARQGILNWDAGGVSGAELIGAILHVVFEDGSRARSPLHSDTSNAGAMTEAMECYSPLPLSLTVTTRDGIFQSGENERTGRYGAGVPRIKLRGPPLGKVRVSLMKAFQPVNGDASLQAIIEERLHTHQASWPVNALFDIQTIDVILGEDGQTSLCNDAFVYDRTEDNDIVFTGMDTKPIAFTANLISSTSPARKAYPLSAVERVYLLNDGDPVGDGETRMKSFALFGDDAYVSIVGGYANVSNVQRFSLSAVNQTTTSATQIATGLRQSSLTVDASGQLWEADYGCSIDTSDERNPADEINFIPTSGETTSFSRGLCYTDFLSGELFENTNSGSTCHQGIPRANVTLVAGSEPSGMTFYVRTSIMSSAQCKINNNPVGLPESWSQSLIVAMAGSNDKDDPNGFKVQRVVLDDGTQEDIISYNGSSPRWVPLLNIILTLT</sequence>
<dbReference type="InterPro" id="IPR011042">
    <property type="entry name" value="6-blade_b-propeller_TolB-like"/>
</dbReference>
<reference evidence="1" key="1">
    <citation type="submission" date="2021-01" db="EMBL/GenBank/DDBJ databases">
        <authorList>
            <person name="Corre E."/>
            <person name="Pelletier E."/>
            <person name="Niang G."/>
            <person name="Scheremetjew M."/>
            <person name="Finn R."/>
            <person name="Kale V."/>
            <person name="Holt S."/>
            <person name="Cochrane G."/>
            <person name="Meng A."/>
            <person name="Brown T."/>
            <person name="Cohen L."/>
        </authorList>
    </citation>
    <scope>NUCLEOTIDE SEQUENCE</scope>
    <source>
        <strain evidence="1">CCCM811</strain>
    </source>
</reference>
<protein>
    <submittedName>
        <fullName evidence="1">Uncharacterized protein</fullName>
    </submittedName>
</protein>
<evidence type="ECO:0000313" key="1">
    <source>
        <dbReference type="EMBL" id="CAE0672083.1"/>
    </source>
</evidence>
<gene>
    <name evidence="1" type="ORF">LGLO00237_LOCUS23733</name>
</gene>
<organism evidence="1">
    <name type="scientific">Lotharella globosa</name>
    <dbReference type="NCBI Taxonomy" id="91324"/>
    <lineage>
        <taxon>Eukaryota</taxon>
        <taxon>Sar</taxon>
        <taxon>Rhizaria</taxon>
        <taxon>Cercozoa</taxon>
        <taxon>Chlorarachniophyceae</taxon>
        <taxon>Lotharella</taxon>
    </lineage>
</organism>
<dbReference type="Gene3D" id="2.120.10.30">
    <property type="entry name" value="TolB, C-terminal domain"/>
    <property type="match status" value="1"/>
</dbReference>
<proteinExistence type="predicted"/>
<accession>A0A7S3Z542</accession>
<dbReference type="EMBL" id="HBIV01033295">
    <property type="protein sequence ID" value="CAE0672083.1"/>
    <property type="molecule type" value="Transcribed_RNA"/>
</dbReference>